<dbReference type="RefSeq" id="WP_128561175.1">
    <property type="nucleotide sequence ID" value="NZ_QOWC01000001.1"/>
</dbReference>
<feature type="transmembrane region" description="Helical" evidence="1">
    <location>
        <begin position="27"/>
        <end position="48"/>
    </location>
</feature>
<keyword evidence="1" id="KW-1133">Transmembrane helix</keyword>
<reference evidence="2" key="2">
    <citation type="submission" date="2021-08" db="EMBL/GenBank/DDBJ databases">
        <authorList>
            <person name="Tani A."/>
            <person name="Ola A."/>
            <person name="Ogura Y."/>
            <person name="Katsura K."/>
            <person name="Hayashi T."/>
        </authorList>
    </citation>
    <scope>NUCLEOTIDE SEQUENCE</scope>
    <source>
        <strain evidence="2">KCTC 52305</strain>
    </source>
</reference>
<keyword evidence="3" id="KW-1185">Reference proteome</keyword>
<name>A0ABQ4R5C6_9HYPH</name>
<dbReference type="InterPro" id="IPR016024">
    <property type="entry name" value="ARM-type_fold"/>
</dbReference>
<gene>
    <name evidence="2" type="ORF">OPKNFCMD_5418</name>
</gene>
<dbReference type="Proteomes" id="UP001055167">
    <property type="component" value="Unassembled WGS sequence"/>
</dbReference>
<feature type="transmembrane region" description="Helical" evidence="1">
    <location>
        <begin position="55"/>
        <end position="79"/>
    </location>
</feature>
<dbReference type="EMBL" id="BPQH01000021">
    <property type="protein sequence ID" value="GJD52652.1"/>
    <property type="molecule type" value="Genomic_DNA"/>
</dbReference>
<comment type="caution">
    <text evidence="2">The sequence shown here is derived from an EMBL/GenBank/DDBJ whole genome shotgun (WGS) entry which is preliminary data.</text>
</comment>
<evidence type="ECO:0000313" key="3">
    <source>
        <dbReference type="Proteomes" id="UP001055167"/>
    </source>
</evidence>
<protein>
    <recommendedName>
        <fullName evidence="4">HEAT repeat domain-containing protein</fullName>
    </recommendedName>
</protein>
<evidence type="ECO:0000256" key="1">
    <source>
        <dbReference type="SAM" id="Phobius"/>
    </source>
</evidence>
<keyword evidence="1" id="KW-0812">Transmembrane</keyword>
<proteinExistence type="predicted"/>
<keyword evidence="1" id="KW-0472">Membrane</keyword>
<evidence type="ECO:0000313" key="2">
    <source>
        <dbReference type="EMBL" id="GJD52652.1"/>
    </source>
</evidence>
<sequence>MFLAGATALCECGLAVALLRGTVAPSTIVLAHLAVSAAISASAAAILLRTGSSLLIHLALWTFAAGPFGAVLAASLIVFDGAGHGRTADRAFGDWLDEEIGAHDLGPVGRLRDDLLDGRLRSTRRGGVRPLRDALDGSDRAAKFEALARVGRAFDPALCPVIHAALRDGDPSVRVLASTVLAKLQAGHGREIAALQDAVACAPRDPAAWVTLARARLGLARSGLVKPLQARAELLAGLEAAEQAALLAPDLPGVEALRRALEAATPPADAVS</sequence>
<organism evidence="2 3">
    <name type="scientific">Methylobacterium crusticola</name>
    <dbReference type="NCBI Taxonomy" id="1697972"/>
    <lineage>
        <taxon>Bacteria</taxon>
        <taxon>Pseudomonadati</taxon>
        <taxon>Pseudomonadota</taxon>
        <taxon>Alphaproteobacteria</taxon>
        <taxon>Hyphomicrobiales</taxon>
        <taxon>Methylobacteriaceae</taxon>
        <taxon>Methylobacterium</taxon>
    </lineage>
</organism>
<evidence type="ECO:0008006" key="4">
    <source>
        <dbReference type="Google" id="ProtNLM"/>
    </source>
</evidence>
<reference evidence="2" key="1">
    <citation type="journal article" date="2021" name="Front. Microbiol.">
        <title>Comprehensive Comparative Genomics and Phenotyping of Methylobacterium Species.</title>
        <authorList>
            <person name="Alessa O."/>
            <person name="Ogura Y."/>
            <person name="Fujitani Y."/>
            <person name="Takami H."/>
            <person name="Hayashi T."/>
            <person name="Sahin N."/>
            <person name="Tani A."/>
        </authorList>
    </citation>
    <scope>NUCLEOTIDE SEQUENCE</scope>
    <source>
        <strain evidence="2">KCTC 52305</strain>
    </source>
</reference>
<dbReference type="SUPFAM" id="SSF48371">
    <property type="entry name" value="ARM repeat"/>
    <property type="match status" value="1"/>
</dbReference>
<accession>A0ABQ4R5C6</accession>